<feature type="non-terminal residue" evidence="2">
    <location>
        <position position="170"/>
    </location>
</feature>
<feature type="region of interest" description="Disordered" evidence="1">
    <location>
        <begin position="85"/>
        <end position="145"/>
    </location>
</feature>
<feature type="region of interest" description="Disordered" evidence="1">
    <location>
        <begin position="1"/>
        <end position="43"/>
    </location>
</feature>
<dbReference type="AlphaFoldDB" id="A0A6A5YTL4"/>
<proteinExistence type="predicted"/>
<feature type="compositionally biased region" description="Low complexity" evidence="1">
    <location>
        <begin position="116"/>
        <end position="132"/>
    </location>
</feature>
<accession>A0A6A5YTL4</accession>
<evidence type="ECO:0000313" key="3">
    <source>
        <dbReference type="Proteomes" id="UP000799770"/>
    </source>
</evidence>
<dbReference type="Proteomes" id="UP000799770">
    <property type="component" value="Unassembled WGS sequence"/>
</dbReference>
<evidence type="ECO:0000313" key="2">
    <source>
        <dbReference type="EMBL" id="KAF2110370.1"/>
    </source>
</evidence>
<dbReference type="EMBL" id="ML977338">
    <property type="protein sequence ID" value="KAF2110370.1"/>
    <property type="molecule type" value="Genomic_DNA"/>
</dbReference>
<protein>
    <submittedName>
        <fullName evidence="2">Uncharacterized protein</fullName>
    </submittedName>
</protein>
<feature type="compositionally biased region" description="Polar residues" evidence="1">
    <location>
        <begin position="1"/>
        <end position="38"/>
    </location>
</feature>
<gene>
    <name evidence="2" type="ORF">BDV96DRAFT_583902</name>
</gene>
<reference evidence="2" key="1">
    <citation type="journal article" date="2020" name="Stud. Mycol.">
        <title>101 Dothideomycetes genomes: a test case for predicting lifestyles and emergence of pathogens.</title>
        <authorList>
            <person name="Haridas S."/>
            <person name="Albert R."/>
            <person name="Binder M."/>
            <person name="Bloem J."/>
            <person name="Labutti K."/>
            <person name="Salamov A."/>
            <person name="Andreopoulos B."/>
            <person name="Baker S."/>
            <person name="Barry K."/>
            <person name="Bills G."/>
            <person name="Bluhm B."/>
            <person name="Cannon C."/>
            <person name="Castanera R."/>
            <person name="Culley D."/>
            <person name="Daum C."/>
            <person name="Ezra D."/>
            <person name="Gonzalez J."/>
            <person name="Henrissat B."/>
            <person name="Kuo A."/>
            <person name="Liang C."/>
            <person name="Lipzen A."/>
            <person name="Lutzoni F."/>
            <person name="Magnuson J."/>
            <person name="Mondo S."/>
            <person name="Nolan M."/>
            <person name="Ohm R."/>
            <person name="Pangilinan J."/>
            <person name="Park H.-J."/>
            <person name="Ramirez L."/>
            <person name="Alfaro M."/>
            <person name="Sun H."/>
            <person name="Tritt A."/>
            <person name="Yoshinaga Y."/>
            <person name="Zwiers L.-H."/>
            <person name="Turgeon B."/>
            <person name="Goodwin S."/>
            <person name="Spatafora J."/>
            <person name="Crous P."/>
            <person name="Grigoriev I."/>
        </authorList>
    </citation>
    <scope>NUCLEOTIDE SEQUENCE</scope>
    <source>
        <strain evidence="2">CBS 627.86</strain>
    </source>
</reference>
<sequence>MQIVTKTKSGNHTQLQSPQPAQELSRITSSRHPGSYSSAEEGCTGTYAAGQCVRVYTSPTRTKALQTISQVRSDWSEVRSEIAHKAQAVASRPSHRRVPSSNGRYSANNLQNKRPSSGSSDATSSSNSAQLSPESHHHGAARYSYGNMPLSVQGLEMYPGTPEDATQRRF</sequence>
<feature type="compositionally biased region" description="Polar residues" evidence="1">
    <location>
        <begin position="99"/>
        <end position="115"/>
    </location>
</feature>
<keyword evidence="3" id="KW-1185">Reference proteome</keyword>
<name>A0A6A5YTL4_9PLEO</name>
<evidence type="ECO:0000256" key="1">
    <source>
        <dbReference type="SAM" id="MobiDB-lite"/>
    </source>
</evidence>
<organism evidence="2 3">
    <name type="scientific">Lophiotrema nucula</name>
    <dbReference type="NCBI Taxonomy" id="690887"/>
    <lineage>
        <taxon>Eukaryota</taxon>
        <taxon>Fungi</taxon>
        <taxon>Dikarya</taxon>
        <taxon>Ascomycota</taxon>
        <taxon>Pezizomycotina</taxon>
        <taxon>Dothideomycetes</taxon>
        <taxon>Pleosporomycetidae</taxon>
        <taxon>Pleosporales</taxon>
        <taxon>Lophiotremataceae</taxon>
        <taxon>Lophiotrema</taxon>
    </lineage>
</organism>